<gene>
    <name evidence="15" type="ORF">CKU37_04665</name>
    <name evidence="12" type="ORF">DL07_06640</name>
    <name evidence="13" type="ORF">PNU22_09675</name>
    <name evidence="14" type="ORF">PNU26_09760</name>
</gene>
<keyword evidence="6" id="KW-1133">Transmembrane helix</keyword>
<evidence type="ECO:0000256" key="3">
    <source>
        <dbReference type="ARBA" id="ARBA00022539"/>
    </source>
</evidence>
<dbReference type="AlphaFoldDB" id="A0A074JAQ0"/>
<dbReference type="InterPro" id="IPR023299">
    <property type="entry name" value="ATPase_P-typ_cyto_dom_N"/>
</dbReference>
<evidence type="ECO:0000256" key="9">
    <source>
        <dbReference type="ARBA" id="ARBA00049338"/>
    </source>
</evidence>
<dbReference type="Pfam" id="PF00702">
    <property type="entry name" value="Hydrolase"/>
    <property type="match status" value="1"/>
</dbReference>
<dbReference type="InterPro" id="IPR044492">
    <property type="entry name" value="P_typ_ATPase_HD_dom"/>
</dbReference>
<comment type="subcellular location">
    <subcellularLocation>
        <location evidence="10">Cell membrane</location>
    </subcellularLocation>
    <subcellularLocation>
        <location evidence="1">Membrane</location>
        <topology evidence="1">Multi-pass membrane protein</topology>
    </subcellularLocation>
</comment>
<feature type="domain" description="P-type ATPase A" evidence="11">
    <location>
        <begin position="194"/>
        <end position="290"/>
    </location>
</feature>
<sequence length="687" mass="77400">MSFKVLHRGYQHIRLSSSFSLTLDIQDYLRSLAKDEKGIDSIQFYMDQQHFTLRMKEGFSVLENAEAFLKKIDKGKVSDLMTLPIRREESAYSIVSGAAIKRLLFRSFVPYPIRYIWTCYQALGYVKEAYQTLARKELTMEVLDCSAILLSLFMNQSKTASNIMFMLDLGNHLDQWSLKKTATDLEQSLLAKESDVFLVRGDMVISIKSSDVQVGDVLVVSQGNEILFDGQVVSGLGMVNESSLTGESFPVEKKEGDSVCANTVLETGELRIRVTDNQINSRILQLINLMKKSEESKKTKQRHFIRMADKVVKYNFLGAGLTYLLTGSFSKAISFLLVDFSCALKISTPVAYLTAIKEGLNREMVIKDGDVLEKYLEVDTFLFDKTGTITTSYPLVEKVLPFGDYTEKDILRISACLEEHIYHPIANAIVKQAEIEGIEHEEMHGKLQYVASKGIKSQIDGQSVVIGNYVLMQDEQVRISSEQLALIEQYKTHYNLLFLAYKKELIGMFCIHTPLRSEAKVALKKLKRQGKKLILATGDTLARTEELVKDLPFDNVYTDLKPDGKFQLVQELQKAGRTILMVGDGLNDSAALTLADIGVVMNESADISKQMSDILLLDNRLDFFEELNSLSESLQKLIQRNIQETVVINGSLIGFGLLNWLSPSNLSILHNLTTLRIVLRSLSIKSR</sequence>
<dbReference type="EMBL" id="JAQMJO010000012">
    <property type="protein sequence ID" value="MDB8606741.1"/>
    <property type="molecule type" value="Genomic_DNA"/>
</dbReference>
<evidence type="ECO:0000259" key="11">
    <source>
        <dbReference type="Pfam" id="PF00122"/>
    </source>
</evidence>
<keyword evidence="3" id="KW-0104">Cadmium</keyword>
<dbReference type="NCBIfam" id="TIGR01494">
    <property type="entry name" value="ATPase_P-type"/>
    <property type="match status" value="1"/>
</dbReference>
<dbReference type="InterPro" id="IPR001757">
    <property type="entry name" value="P_typ_ATPase"/>
</dbReference>
<dbReference type="EMBL" id="JJMT01000027">
    <property type="protein sequence ID" value="KEO43620.1"/>
    <property type="molecule type" value="Genomic_DNA"/>
</dbReference>
<keyword evidence="4" id="KW-0812">Transmembrane</keyword>
<evidence type="ECO:0000313" key="13">
    <source>
        <dbReference type="EMBL" id="MDB8606741.1"/>
    </source>
</evidence>
<dbReference type="SFLD" id="SFLDF00027">
    <property type="entry name" value="p-type_atpase"/>
    <property type="match status" value="1"/>
</dbReference>
<dbReference type="Gene3D" id="3.40.50.1000">
    <property type="entry name" value="HAD superfamily/HAD-like"/>
    <property type="match status" value="1"/>
</dbReference>
<dbReference type="SFLD" id="SFLDS00003">
    <property type="entry name" value="Haloacid_Dehalogenase"/>
    <property type="match status" value="1"/>
</dbReference>
<dbReference type="GO" id="GO:0008551">
    <property type="term" value="F:P-type cadmium transporter activity"/>
    <property type="evidence" value="ECO:0007669"/>
    <property type="project" value="UniProtKB-EC"/>
</dbReference>
<dbReference type="GO" id="GO:0016887">
    <property type="term" value="F:ATP hydrolysis activity"/>
    <property type="evidence" value="ECO:0007669"/>
    <property type="project" value="InterPro"/>
</dbReference>
<evidence type="ECO:0000313" key="15">
    <source>
        <dbReference type="EMBL" id="PZD56570.1"/>
    </source>
</evidence>
<dbReference type="NCBIfam" id="TIGR01525">
    <property type="entry name" value="ATPase-IB_hvy"/>
    <property type="match status" value="1"/>
</dbReference>
<dbReference type="RefSeq" id="WP_002893754.1">
    <property type="nucleotide sequence ID" value="NZ_CACRUJ010000016.1"/>
</dbReference>
<keyword evidence="10" id="KW-0067">ATP-binding</keyword>
<keyword evidence="7" id="KW-0472">Membrane</keyword>
<evidence type="ECO:0000256" key="10">
    <source>
        <dbReference type="RuleBase" id="RU362081"/>
    </source>
</evidence>
<dbReference type="Gene3D" id="2.70.150.10">
    <property type="entry name" value="Calcium-transporting ATPase, cytoplasmic transduction domain A"/>
    <property type="match status" value="1"/>
</dbReference>
<dbReference type="GO" id="GO:0005524">
    <property type="term" value="F:ATP binding"/>
    <property type="evidence" value="ECO:0007669"/>
    <property type="project" value="UniProtKB-UniRule"/>
</dbReference>
<dbReference type="SUPFAM" id="SSF56784">
    <property type="entry name" value="HAD-like"/>
    <property type="match status" value="1"/>
</dbReference>
<comment type="caution">
    <text evidence="12">The sequence shown here is derived from an EMBL/GenBank/DDBJ whole genome shotgun (WGS) entry which is preliminary data.</text>
</comment>
<comment type="similarity">
    <text evidence="2 10">Belongs to the cation transport ATPase (P-type) (TC 3.A.3) family. Type IB subfamily.</text>
</comment>
<evidence type="ECO:0000313" key="17">
    <source>
        <dbReference type="Proteomes" id="UP000248776"/>
    </source>
</evidence>
<protein>
    <recommendedName>
        <fullName evidence="8">Cd(2+)-exporting ATPase</fullName>
        <ecNumber evidence="8">7.2.2.21</ecNumber>
    </recommendedName>
</protein>
<accession>A0A074JAQ0</accession>
<dbReference type="Proteomes" id="UP001210204">
    <property type="component" value="Unassembled WGS sequence"/>
</dbReference>
<dbReference type="Gene3D" id="3.40.1110.10">
    <property type="entry name" value="Calcium-transporting ATPase, cytoplasmic domain N"/>
    <property type="match status" value="1"/>
</dbReference>
<dbReference type="InterPro" id="IPR023214">
    <property type="entry name" value="HAD_sf"/>
</dbReference>
<proteinExistence type="inferred from homology"/>
<evidence type="ECO:0000313" key="12">
    <source>
        <dbReference type="EMBL" id="KEO43620.1"/>
    </source>
</evidence>
<dbReference type="Pfam" id="PF00122">
    <property type="entry name" value="E1-E2_ATPase"/>
    <property type="match status" value="1"/>
</dbReference>
<evidence type="ECO:0000256" key="1">
    <source>
        <dbReference type="ARBA" id="ARBA00004141"/>
    </source>
</evidence>
<dbReference type="InterPro" id="IPR036412">
    <property type="entry name" value="HAD-like_sf"/>
</dbReference>
<evidence type="ECO:0000313" key="16">
    <source>
        <dbReference type="Proteomes" id="UP000027855"/>
    </source>
</evidence>
<evidence type="ECO:0000256" key="7">
    <source>
        <dbReference type="ARBA" id="ARBA00023136"/>
    </source>
</evidence>
<dbReference type="InterPro" id="IPR008250">
    <property type="entry name" value="ATPase_P-typ_transduc_dom_A_sf"/>
</dbReference>
<name>A0A074JAQ0_STRSL</name>
<dbReference type="SFLD" id="SFLDG00002">
    <property type="entry name" value="C1.7:_P-type_atpase_like"/>
    <property type="match status" value="1"/>
</dbReference>
<reference evidence="13" key="3">
    <citation type="submission" date="2023-01" db="EMBL/GenBank/DDBJ databases">
        <title>Human gut microbiome strain richness.</title>
        <authorList>
            <person name="Chen-Liaw A."/>
        </authorList>
    </citation>
    <scope>NUCLEOTIDE SEQUENCE</scope>
    <source>
        <strain evidence="14">1001095st1_G4_1001095IJ_161003</strain>
        <strain evidence="13">1001283st1_B9_1001283B150217_161031</strain>
    </source>
</reference>
<dbReference type="InterPro" id="IPR059000">
    <property type="entry name" value="ATPase_P-type_domA"/>
</dbReference>
<comment type="catalytic activity">
    <reaction evidence="9">
        <text>Cd(2+)(in) + ATP + H2O = Cd(2+)(out) + ADP + phosphate + H(+)</text>
        <dbReference type="Rhea" id="RHEA:12132"/>
        <dbReference type="ChEBI" id="CHEBI:15377"/>
        <dbReference type="ChEBI" id="CHEBI:15378"/>
        <dbReference type="ChEBI" id="CHEBI:30616"/>
        <dbReference type="ChEBI" id="CHEBI:43474"/>
        <dbReference type="ChEBI" id="CHEBI:48775"/>
        <dbReference type="ChEBI" id="CHEBI:456216"/>
        <dbReference type="EC" id="7.2.2.21"/>
    </reaction>
</comment>
<dbReference type="SUPFAM" id="SSF81653">
    <property type="entry name" value="Calcium ATPase, transduction domain A"/>
    <property type="match status" value="1"/>
</dbReference>
<keyword evidence="10" id="KW-0479">Metal-binding</keyword>
<reference evidence="15 17" key="2">
    <citation type="submission" date="2017-08" db="EMBL/GenBank/DDBJ databases">
        <title>Streptococcus salivarius strain HS0302 Genome.</title>
        <authorList>
            <person name="Smith J."/>
            <person name="Deng P."/>
            <person name="Geng M."/>
        </authorList>
    </citation>
    <scope>NUCLEOTIDE SEQUENCE [LARGE SCALE GENOMIC DNA]</scope>
    <source>
        <strain evidence="15 17">HS0302</strain>
    </source>
</reference>
<dbReference type="GO" id="GO:0005886">
    <property type="term" value="C:plasma membrane"/>
    <property type="evidence" value="ECO:0007669"/>
    <property type="project" value="UniProtKB-SubCell"/>
</dbReference>
<dbReference type="EC" id="7.2.2.21" evidence="8"/>
<dbReference type="InterPro" id="IPR027256">
    <property type="entry name" value="P-typ_ATPase_IB"/>
</dbReference>
<evidence type="ECO:0000256" key="4">
    <source>
        <dbReference type="ARBA" id="ARBA00022692"/>
    </source>
</evidence>
<dbReference type="PANTHER" id="PTHR48085:SF5">
    <property type="entry name" value="CADMIUM_ZINC-TRANSPORTING ATPASE HMA4-RELATED"/>
    <property type="match status" value="1"/>
</dbReference>
<dbReference type="Proteomes" id="UP000248776">
    <property type="component" value="Unassembled WGS sequence"/>
</dbReference>
<evidence type="ECO:0000313" key="14">
    <source>
        <dbReference type="EMBL" id="MDB8614664.1"/>
    </source>
</evidence>
<dbReference type="Proteomes" id="UP001212483">
    <property type="component" value="Unassembled WGS sequence"/>
</dbReference>
<dbReference type="CDD" id="cd07550">
    <property type="entry name" value="P-type_ATPase_HM"/>
    <property type="match status" value="1"/>
</dbReference>
<keyword evidence="5" id="KW-1278">Translocase</keyword>
<dbReference type="EMBL" id="JAQMJT010000014">
    <property type="protein sequence ID" value="MDB8614664.1"/>
    <property type="molecule type" value="Genomic_DNA"/>
</dbReference>
<dbReference type="InterPro" id="IPR018303">
    <property type="entry name" value="ATPase_P-typ_P_site"/>
</dbReference>
<keyword evidence="10" id="KW-1003">Cell membrane</keyword>
<dbReference type="InterPro" id="IPR051014">
    <property type="entry name" value="Cation_Transport_ATPase_IB"/>
</dbReference>
<evidence type="ECO:0000256" key="2">
    <source>
        <dbReference type="ARBA" id="ARBA00006024"/>
    </source>
</evidence>
<reference evidence="12 16" key="1">
    <citation type="submission" date="2014-04" db="EMBL/GenBank/DDBJ databases">
        <title>Variable characteristics of bacteriocin-producing Streptococcus salivarius strains isolated from Malaysian subjects.</title>
        <authorList>
            <person name="Philip K."/>
            <person name="Barbour A."/>
        </authorList>
    </citation>
    <scope>NUCLEOTIDE SEQUENCE [LARGE SCALE GENOMIC DNA]</scope>
    <source>
        <strain evidence="12 16">NU10</strain>
    </source>
</reference>
<evidence type="ECO:0000256" key="8">
    <source>
        <dbReference type="ARBA" id="ARBA00039103"/>
    </source>
</evidence>
<dbReference type="EMBL" id="NSIW01000007">
    <property type="protein sequence ID" value="PZD56570.1"/>
    <property type="molecule type" value="Genomic_DNA"/>
</dbReference>
<organism evidence="12 16">
    <name type="scientific">Streptococcus salivarius</name>
    <dbReference type="NCBI Taxonomy" id="1304"/>
    <lineage>
        <taxon>Bacteria</taxon>
        <taxon>Bacillati</taxon>
        <taxon>Bacillota</taxon>
        <taxon>Bacilli</taxon>
        <taxon>Lactobacillales</taxon>
        <taxon>Streptococcaceae</taxon>
        <taxon>Streptococcus</taxon>
    </lineage>
</organism>
<dbReference type="PANTHER" id="PTHR48085">
    <property type="entry name" value="CADMIUM/ZINC-TRANSPORTING ATPASE HMA2-RELATED"/>
    <property type="match status" value="1"/>
</dbReference>
<dbReference type="PRINTS" id="PR00119">
    <property type="entry name" value="CATATPASE"/>
</dbReference>
<evidence type="ECO:0000256" key="6">
    <source>
        <dbReference type="ARBA" id="ARBA00022989"/>
    </source>
</evidence>
<dbReference type="PROSITE" id="PS00154">
    <property type="entry name" value="ATPASE_E1_E2"/>
    <property type="match status" value="1"/>
</dbReference>
<dbReference type="Proteomes" id="UP000027855">
    <property type="component" value="Unassembled WGS sequence"/>
</dbReference>
<dbReference type="FunFam" id="2.70.150.10:FF:000053">
    <property type="entry name" value="Silver exporting P-type ATPase"/>
    <property type="match status" value="1"/>
</dbReference>
<keyword evidence="10" id="KW-0547">Nucleotide-binding</keyword>
<evidence type="ECO:0000256" key="5">
    <source>
        <dbReference type="ARBA" id="ARBA00022967"/>
    </source>
</evidence>
<dbReference type="GO" id="GO:0046872">
    <property type="term" value="F:metal ion binding"/>
    <property type="evidence" value="ECO:0007669"/>
    <property type="project" value="UniProtKB-KW"/>
</dbReference>